<keyword evidence="2" id="KW-1185">Reference proteome</keyword>
<dbReference type="RefSeq" id="WP_164731080.1">
    <property type="nucleotide sequence ID" value="NZ_CP016379.1"/>
</dbReference>
<dbReference type="KEGG" id="aft:BBF96_13495"/>
<protein>
    <submittedName>
        <fullName evidence="1">Uncharacterized protein</fullName>
    </submittedName>
</protein>
<dbReference type="Proteomes" id="UP000267250">
    <property type="component" value="Chromosome"/>
</dbReference>
<reference evidence="1 2" key="1">
    <citation type="submission" date="2016-07" db="EMBL/GenBank/DDBJ databases">
        <title>Genome and transcriptome analysis of iron-reducing fermentative bacteria Anoxybacter fermentans.</title>
        <authorList>
            <person name="Zeng X."/>
            <person name="Shao Z."/>
        </authorList>
    </citation>
    <scope>NUCLEOTIDE SEQUENCE [LARGE SCALE GENOMIC DNA]</scope>
    <source>
        <strain evidence="1 2">DY22613</strain>
    </source>
</reference>
<dbReference type="AlphaFoldDB" id="A0A3Q9HSI4"/>
<dbReference type="EMBL" id="CP016379">
    <property type="protein sequence ID" value="AZR74315.1"/>
    <property type="molecule type" value="Genomic_DNA"/>
</dbReference>
<organism evidence="1 2">
    <name type="scientific">Anoxybacter fermentans</name>
    <dbReference type="NCBI Taxonomy" id="1323375"/>
    <lineage>
        <taxon>Bacteria</taxon>
        <taxon>Bacillati</taxon>
        <taxon>Bacillota</taxon>
        <taxon>Clostridia</taxon>
        <taxon>Halanaerobiales</taxon>
        <taxon>Anoxybacter</taxon>
    </lineage>
</organism>
<sequence>MKTKIRNSELEEVIRKAEDNGRLIGREIFNGIFSYEYDKNIESRSVYRALKNARGYVNHISLGKDVFIRFWRKEDRNRLNPPVENCESDFYNIYELRGLSFSYFISNLLELTCSSKLDDRWWFLYPIVGTKERHRVRTICLD</sequence>
<evidence type="ECO:0000313" key="2">
    <source>
        <dbReference type="Proteomes" id="UP000267250"/>
    </source>
</evidence>
<evidence type="ECO:0000313" key="1">
    <source>
        <dbReference type="EMBL" id="AZR74315.1"/>
    </source>
</evidence>
<proteinExistence type="predicted"/>
<gene>
    <name evidence="1" type="ORF">BBF96_13495</name>
</gene>
<name>A0A3Q9HSI4_9FIRM</name>
<accession>A0A3Q9HSI4</accession>